<sequence>MYIPKHFQISDEQEAVEFIKRYSFGTLVTTENDLPIATHIPFTVSQRDEQMILTSHIALANPQSKTLLQNRVLCIFTEPHAYISPIHYEKELSVPTWNYLAVHAYGKVELIEDENAKLVMLEDMIRFYNDTAYLDQWTRLPLDFKTRMAKGITAFNIIVDDLQGKKKLSQNRTTIEKDNIIKAFETSADANEKEIGRYMSKEQSAD</sequence>
<dbReference type="SUPFAM" id="SSF50475">
    <property type="entry name" value="FMN-binding split barrel"/>
    <property type="match status" value="1"/>
</dbReference>
<dbReference type="PIRSF" id="PIRSF010372">
    <property type="entry name" value="PaiB"/>
    <property type="match status" value="1"/>
</dbReference>
<dbReference type="PANTHER" id="PTHR35802">
    <property type="entry name" value="PROTEASE SYNTHASE AND SPORULATION PROTEIN PAI 2"/>
    <property type="match status" value="1"/>
</dbReference>
<dbReference type="PANTHER" id="PTHR35802:SF1">
    <property type="entry name" value="PROTEASE SYNTHASE AND SPORULATION PROTEIN PAI 2"/>
    <property type="match status" value="1"/>
</dbReference>
<dbReference type="EMBL" id="WWEO01000045">
    <property type="protein sequence ID" value="NCD72159.1"/>
    <property type="molecule type" value="Genomic_DNA"/>
</dbReference>
<evidence type="ECO:0000313" key="1">
    <source>
        <dbReference type="EMBL" id="NCD72159.1"/>
    </source>
</evidence>
<dbReference type="Gene3D" id="2.30.110.10">
    <property type="entry name" value="Electron Transport, Fmn-binding Protein, Chain A"/>
    <property type="match status" value="1"/>
</dbReference>
<dbReference type="InterPro" id="IPR007396">
    <property type="entry name" value="TR_PAI2-type"/>
</dbReference>
<name>A0A966DXC7_9SPHI</name>
<dbReference type="Pfam" id="PF04299">
    <property type="entry name" value="FMN_bind_2"/>
    <property type="match status" value="1"/>
</dbReference>
<dbReference type="AlphaFoldDB" id="A0A966DXC7"/>
<proteinExistence type="predicted"/>
<gene>
    <name evidence="1" type="ORF">GSY63_22540</name>
</gene>
<organism evidence="1 2">
    <name type="scientific">Mucilaginibacter agri</name>
    <dbReference type="NCBI Taxonomy" id="2695265"/>
    <lineage>
        <taxon>Bacteria</taxon>
        <taxon>Pseudomonadati</taxon>
        <taxon>Bacteroidota</taxon>
        <taxon>Sphingobacteriia</taxon>
        <taxon>Sphingobacteriales</taxon>
        <taxon>Sphingobacteriaceae</taxon>
        <taxon>Mucilaginibacter</taxon>
    </lineage>
</organism>
<reference evidence="1" key="1">
    <citation type="submission" date="2020-01" db="EMBL/GenBank/DDBJ databases">
        <authorList>
            <person name="Seo Y.L."/>
        </authorList>
    </citation>
    <scope>NUCLEOTIDE SEQUENCE</scope>
    <source>
        <strain evidence="1">R11</strain>
    </source>
</reference>
<dbReference type="Proteomes" id="UP000638732">
    <property type="component" value="Unassembled WGS sequence"/>
</dbReference>
<protein>
    <submittedName>
        <fullName evidence="1">FMN-binding negative transcriptional regulator</fullName>
    </submittedName>
</protein>
<dbReference type="InterPro" id="IPR012349">
    <property type="entry name" value="Split_barrel_FMN-bd"/>
</dbReference>
<accession>A0A966DXC7</accession>
<keyword evidence="2" id="KW-1185">Reference proteome</keyword>
<reference evidence="1" key="2">
    <citation type="submission" date="2020-10" db="EMBL/GenBank/DDBJ databases">
        <title>Mucilaginibacter sp. nov., isolated from soil.</title>
        <authorList>
            <person name="Jeon C.O."/>
        </authorList>
    </citation>
    <scope>NUCLEOTIDE SEQUENCE</scope>
    <source>
        <strain evidence="1">R11</strain>
    </source>
</reference>
<evidence type="ECO:0000313" key="2">
    <source>
        <dbReference type="Proteomes" id="UP000638732"/>
    </source>
</evidence>
<dbReference type="RefSeq" id="WP_166588117.1">
    <property type="nucleotide sequence ID" value="NZ_WWEO01000045.1"/>
</dbReference>
<comment type="caution">
    <text evidence="1">The sequence shown here is derived from an EMBL/GenBank/DDBJ whole genome shotgun (WGS) entry which is preliminary data.</text>
</comment>